<keyword evidence="4 6" id="KW-1133">Transmembrane helix</keyword>
<protein>
    <submittedName>
        <fullName evidence="7">Lysylphosphatidylglycerol synthase domain-containing protein</fullName>
    </submittedName>
</protein>
<comment type="subcellular location">
    <subcellularLocation>
        <location evidence="1">Cell membrane</location>
        <topology evidence="1">Multi-pass membrane protein</topology>
    </subcellularLocation>
</comment>
<evidence type="ECO:0000256" key="1">
    <source>
        <dbReference type="ARBA" id="ARBA00004651"/>
    </source>
</evidence>
<evidence type="ECO:0000313" key="7">
    <source>
        <dbReference type="EMBL" id="MFC3227185.1"/>
    </source>
</evidence>
<sequence>GAILLAAKRLPPGWLRRRSVRWAHDLAEDLRILLFRPATSLVLLLNGLVSYASLGVTIWLLGRSVGAAIPPDAYLLVVPPLILASVLPISIGGWGVREVAALSLLTAVGANETQAVAISVLLGLVSLLVALPGLPLWILGREERRRRDLAMAGISSGAARD</sequence>
<evidence type="ECO:0000256" key="2">
    <source>
        <dbReference type="ARBA" id="ARBA00022475"/>
    </source>
</evidence>
<accession>A0ABV7KXQ0</accession>
<evidence type="ECO:0000256" key="4">
    <source>
        <dbReference type="ARBA" id="ARBA00022989"/>
    </source>
</evidence>
<gene>
    <name evidence="7" type="ORF">ACFOGJ_08095</name>
</gene>
<evidence type="ECO:0000313" key="8">
    <source>
        <dbReference type="Proteomes" id="UP001595528"/>
    </source>
</evidence>
<dbReference type="InterPro" id="IPR022791">
    <property type="entry name" value="L-PG_synthase/AglD"/>
</dbReference>
<reference evidence="8" key="1">
    <citation type="journal article" date="2019" name="Int. J. Syst. Evol. Microbiol.">
        <title>The Global Catalogue of Microorganisms (GCM) 10K type strain sequencing project: providing services to taxonomists for standard genome sequencing and annotation.</title>
        <authorList>
            <consortium name="The Broad Institute Genomics Platform"/>
            <consortium name="The Broad Institute Genome Sequencing Center for Infectious Disease"/>
            <person name="Wu L."/>
            <person name="Ma J."/>
        </authorList>
    </citation>
    <scope>NUCLEOTIDE SEQUENCE [LARGE SCALE GENOMIC DNA]</scope>
    <source>
        <strain evidence="8">KCTC 42964</strain>
    </source>
</reference>
<organism evidence="7 8">
    <name type="scientific">Marinibaculum pumilum</name>
    <dbReference type="NCBI Taxonomy" id="1766165"/>
    <lineage>
        <taxon>Bacteria</taxon>
        <taxon>Pseudomonadati</taxon>
        <taxon>Pseudomonadota</taxon>
        <taxon>Alphaproteobacteria</taxon>
        <taxon>Rhodospirillales</taxon>
        <taxon>Rhodospirillaceae</taxon>
        <taxon>Marinibaculum</taxon>
    </lineage>
</organism>
<name>A0ABV7KXQ0_9PROT</name>
<keyword evidence="2" id="KW-1003">Cell membrane</keyword>
<comment type="caution">
    <text evidence="7">The sequence shown here is derived from an EMBL/GenBank/DDBJ whole genome shotgun (WGS) entry which is preliminary data.</text>
</comment>
<proteinExistence type="predicted"/>
<dbReference type="PANTHER" id="PTHR40277:SF1">
    <property type="entry name" value="BLL5419 PROTEIN"/>
    <property type="match status" value="1"/>
</dbReference>
<keyword evidence="5 6" id="KW-0472">Membrane</keyword>
<keyword evidence="3 6" id="KW-0812">Transmembrane</keyword>
<dbReference type="PANTHER" id="PTHR40277">
    <property type="entry name" value="BLL5419 PROTEIN"/>
    <property type="match status" value="1"/>
</dbReference>
<feature type="transmembrane region" description="Helical" evidence="6">
    <location>
        <begin position="73"/>
        <end position="96"/>
    </location>
</feature>
<dbReference type="Pfam" id="PF03706">
    <property type="entry name" value="LPG_synthase_TM"/>
    <property type="match status" value="1"/>
</dbReference>
<keyword evidence="8" id="KW-1185">Reference proteome</keyword>
<dbReference type="Proteomes" id="UP001595528">
    <property type="component" value="Unassembled WGS sequence"/>
</dbReference>
<dbReference type="RefSeq" id="WP_379899346.1">
    <property type="nucleotide sequence ID" value="NZ_JBHRTR010000020.1"/>
</dbReference>
<evidence type="ECO:0000256" key="5">
    <source>
        <dbReference type="ARBA" id="ARBA00023136"/>
    </source>
</evidence>
<evidence type="ECO:0000256" key="3">
    <source>
        <dbReference type="ARBA" id="ARBA00022692"/>
    </source>
</evidence>
<evidence type="ECO:0000256" key="6">
    <source>
        <dbReference type="SAM" id="Phobius"/>
    </source>
</evidence>
<feature type="transmembrane region" description="Helical" evidence="6">
    <location>
        <begin position="116"/>
        <end position="139"/>
    </location>
</feature>
<feature type="non-terminal residue" evidence="7">
    <location>
        <position position="1"/>
    </location>
</feature>
<dbReference type="EMBL" id="JBHRTR010000020">
    <property type="protein sequence ID" value="MFC3227185.1"/>
    <property type="molecule type" value="Genomic_DNA"/>
</dbReference>
<feature type="transmembrane region" description="Helical" evidence="6">
    <location>
        <begin position="41"/>
        <end position="61"/>
    </location>
</feature>